<dbReference type="CDD" id="cd06259">
    <property type="entry name" value="YdcF-like"/>
    <property type="match status" value="1"/>
</dbReference>
<dbReference type="PANTHER" id="PTHR30336">
    <property type="entry name" value="INNER MEMBRANE PROTEIN, PROBABLE PERMEASE"/>
    <property type="match status" value="1"/>
</dbReference>
<evidence type="ECO:0000259" key="1">
    <source>
        <dbReference type="Pfam" id="PF02698"/>
    </source>
</evidence>
<dbReference type="InterPro" id="IPR014729">
    <property type="entry name" value="Rossmann-like_a/b/a_fold"/>
</dbReference>
<reference evidence="2 3" key="1">
    <citation type="submission" date="2024-08" db="EMBL/GenBank/DDBJ databases">
        <authorList>
            <person name="Arias E."/>
        </authorList>
    </citation>
    <scope>NUCLEOTIDE SEQUENCE [LARGE SCALE GENOMIC DNA]</scope>
    <source>
        <strain evidence="2 3">FAM 25317</strain>
    </source>
</reference>
<dbReference type="Pfam" id="PF02698">
    <property type="entry name" value="DUF218"/>
    <property type="match status" value="1"/>
</dbReference>
<organism evidence="2 3">
    <name type="scientific">Loigolactobacillus zhaoyuanensis</name>
    <dbReference type="NCBI Taxonomy" id="2486017"/>
    <lineage>
        <taxon>Bacteria</taxon>
        <taxon>Bacillati</taxon>
        <taxon>Bacillota</taxon>
        <taxon>Bacilli</taxon>
        <taxon>Lactobacillales</taxon>
        <taxon>Lactobacillaceae</taxon>
        <taxon>Loigolactobacillus</taxon>
    </lineage>
</organism>
<proteinExistence type="predicted"/>
<dbReference type="InterPro" id="IPR003848">
    <property type="entry name" value="DUF218"/>
</dbReference>
<sequence>MQITKKIGLAAVATGAILLAVPLISCPKAPRQRLQRADVIVVPGSGYSTTKNGRETELLKSLLDQAVRLYRQGLASYILVSGSVSQKDFVGADVMARGLIRRGIPRPAIICERHARSVAENFAFARPLLVDFQLIRAIVVASPWRLREASCYARQYGIQHTVSVAPAPARMTKMQQAKYFMNAYCKMLRPSPLDHQNKVRTAK</sequence>
<protein>
    <submittedName>
        <fullName evidence="2">YdcF family protein</fullName>
    </submittedName>
</protein>
<feature type="domain" description="DUF218" evidence="1">
    <location>
        <begin position="38"/>
        <end position="173"/>
    </location>
</feature>
<dbReference type="InterPro" id="IPR051599">
    <property type="entry name" value="Cell_Envelope_Assoc"/>
</dbReference>
<dbReference type="PANTHER" id="PTHR30336:SF4">
    <property type="entry name" value="ENVELOPE BIOGENESIS FACTOR ELYC"/>
    <property type="match status" value="1"/>
</dbReference>
<name>A0ABW8U9T0_9LACO</name>
<dbReference type="RefSeq" id="WP_125549256.1">
    <property type="nucleotide sequence ID" value="NZ_JBGQPK010000007.1"/>
</dbReference>
<dbReference type="Proteomes" id="UP001625389">
    <property type="component" value="Unassembled WGS sequence"/>
</dbReference>
<evidence type="ECO:0000313" key="2">
    <source>
        <dbReference type="EMBL" id="MFL2028631.1"/>
    </source>
</evidence>
<comment type="caution">
    <text evidence="2">The sequence shown here is derived from an EMBL/GenBank/DDBJ whole genome shotgun (WGS) entry which is preliminary data.</text>
</comment>
<dbReference type="EMBL" id="JBGQPK010000007">
    <property type="protein sequence ID" value="MFL2028631.1"/>
    <property type="molecule type" value="Genomic_DNA"/>
</dbReference>
<gene>
    <name evidence="2" type="ORF">ACEN34_03265</name>
</gene>
<keyword evidence="3" id="KW-1185">Reference proteome</keyword>
<dbReference type="Gene3D" id="3.40.50.620">
    <property type="entry name" value="HUPs"/>
    <property type="match status" value="1"/>
</dbReference>
<accession>A0ABW8U9T0</accession>
<evidence type="ECO:0000313" key="3">
    <source>
        <dbReference type="Proteomes" id="UP001625389"/>
    </source>
</evidence>